<dbReference type="SUPFAM" id="SSF103657">
    <property type="entry name" value="BAR/IMD domain-like"/>
    <property type="match status" value="1"/>
</dbReference>
<evidence type="ECO:0008006" key="3">
    <source>
        <dbReference type="Google" id="ProtNLM"/>
    </source>
</evidence>
<accession>A0ABR2H8L0</accession>
<proteinExistence type="predicted"/>
<evidence type="ECO:0000313" key="1">
    <source>
        <dbReference type="EMBL" id="KAK8842560.1"/>
    </source>
</evidence>
<sequence length="238" mass="27854">MFDSFVSIIKGPTVVKTIDPRYTQAKLTLKQITFEPEQMIKYIEEMEHSLQKLSSATYKLGEDIDHWCVEAPEDVLLEAKTNLSFTKHFSALTNNFLIPRAETHVLSLLVKYRNELDNIKEIREKVKKTRKEFDKSKAYVKYLSLFPEIDQDKMTEALEKLDQDNLNYSTANTEFIEAVGKLEQEWKEKLEKPFKNLLCITSQYMMQVFSELQKYRTTFPPGVFDTNSLPNKNESVKE</sequence>
<dbReference type="InterPro" id="IPR027267">
    <property type="entry name" value="AH/BAR_dom_sf"/>
</dbReference>
<gene>
    <name evidence="1" type="ORF">M9Y10_025417</name>
</gene>
<evidence type="ECO:0000313" key="2">
    <source>
        <dbReference type="Proteomes" id="UP001470230"/>
    </source>
</evidence>
<comment type="caution">
    <text evidence="1">The sequence shown here is derived from an EMBL/GenBank/DDBJ whole genome shotgun (WGS) entry which is preliminary data.</text>
</comment>
<dbReference type="Gene3D" id="1.20.1270.60">
    <property type="entry name" value="Arfaptin homology (AH) domain/BAR domain"/>
    <property type="match status" value="1"/>
</dbReference>
<keyword evidence="2" id="KW-1185">Reference proteome</keyword>
<reference evidence="1 2" key="1">
    <citation type="submission" date="2024-04" db="EMBL/GenBank/DDBJ databases">
        <title>Tritrichomonas musculus Genome.</title>
        <authorList>
            <person name="Alves-Ferreira E."/>
            <person name="Grigg M."/>
            <person name="Lorenzi H."/>
            <person name="Galac M."/>
        </authorList>
    </citation>
    <scope>NUCLEOTIDE SEQUENCE [LARGE SCALE GENOMIC DNA]</scope>
    <source>
        <strain evidence="1 2">EAF2021</strain>
    </source>
</reference>
<dbReference type="Proteomes" id="UP001470230">
    <property type="component" value="Unassembled WGS sequence"/>
</dbReference>
<dbReference type="EMBL" id="JAPFFF010000037">
    <property type="protein sequence ID" value="KAK8842560.1"/>
    <property type="molecule type" value="Genomic_DNA"/>
</dbReference>
<organism evidence="1 2">
    <name type="scientific">Tritrichomonas musculus</name>
    <dbReference type="NCBI Taxonomy" id="1915356"/>
    <lineage>
        <taxon>Eukaryota</taxon>
        <taxon>Metamonada</taxon>
        <taxon>Parabasalia</taxon>
        <taxon>Tritrichomonadida</taxon>
        <taxon>Tritrichomonadidae</taxon>
        <taxon>Tritrichomonas</taxon>
    </lineage>
</organism>
<protein>
    <recommendedName>
        <fullName evidence="3">BAR domain-containing protein</fullName>
    </recommendedName>
</protein>
<name>A0ABR2H8L0_9EUKA</name>